<feature type="coiled-coil region" evidence="1">
    <location>
        <begin position="619"/>
        <end position="646"/>
    </location>
</feature>
<reference evidence="4 5" key="1">
    <citation type="submission" date="2020-08" db="EMBL/GenBank/DDBJ databases">
        <title>Genomic Encyclopedia of Type Strains, Phase IV (KMG-IV): sequencing the most valuable type-strain genomes for metagenomic binning, comparative biology and taxonomic classification.</title>
        <authorList>
            <person name="Goeker M."/>
        </authorList>
    </citation>
    <scope>NUCLEOTIDE SEQUENCE [LARGE SCALE GENOMIC DNA]</scope>
    <source>
        <strain evidence="4 5">DSM 19612</strain>
    </source>
</reference>
<dbReference type="Pfam" id="PF13514">
    <property type="entry name" value="AAA_27"/>
    <property type="match status" value="1"/>
</dbReference>
<dbReference type="Proteomes" id="UP000581688">
    <property type="component" value="Unassembled WGS sequence"/>
</dbReference>
<evidence type="ECO:0000259" key="3">
    <source>
        <dbReference type="Pfam" id="PF13514"/>
    </source>
</evidence>
<comment type="caution">
    <text evidence="4">The sequence shown here is derived from an EMBL/GenBank/DDBJ whole genome shotgun (WGS) entry which is preliminary data.</text>
</comment>
<dbReference type="SUPFAM" id="SSF52540">
    <property type="entry name" value="P-loop containing nucleoside triphosphate hydrolases"/>
    <property type="match status" value="1"/>
</dbReference>
<feature type="transmembrane region" description="Helical" evidence="2">
    <location>
        <begin position="491"/>
        <end position="510"/>
    </location>
</feature>
<name>A0A841Q8Q9_9BACI</name>
<dbReference type="PANTHER" id="PTHR41259">
    <property type="entry name" value="DOUBLE-STRAND BREAK REPAIR RAD50 ATPASE, PUTATIVE-RELATED"/>
    <property type="match status" value="1"/>
</dbReference>
<evidence type="ECO:0000256" key="1">
    <source>
        <dbReference type="SAM" id="Coils"/>
    </source>
</evidence>
<feature type="domain" description="YhaN AAA" evidence="3">
    <location>
        <begin position="1"/>
        <end position="194"/>
    </location>
</feature>
<dbReference type="AlphaFoldDB" id="A0A841Q8Q9"/>
<organism evidence="4 5">
    <name type="scientific">Salirhabdus euzebyi</name>
    <dbReference type="NCBI Taxonomy" id="394506"/>
    <lineage>
        <taxon>Bacteria</taxon>
        <taxon>Bacillati</taxon>
        <taxon>Bacillota</taxon>
        <taxon>Bacilli</taxon>
        <taxon>Bacillales</taxon>
        <taxon>Bacillaceae</taxon>
        <taxon>Salirhabdus</taxon>
    </lineage>
</organism>
<evidence type="ECO:0000313" key="5">
    <source>
        <dbReference type="Proteomes" id="UP000581688"/>
    </source>
</evidence>
<gene>
    <name evidence="4" type="ORF">HNQ94_003151</name>
</gene>
<feature type="coiled-coil region" evidence="1">
    <location>
        <begin position="179"/>
        <end position="223"/>
    </location>
</feature>
<protein>
    <submittedName>
        <fullName evidence="4">Uncharacterized protein YhaN</fullName>
    </submittedName>
</protein>
<evidence type="ECO:0000256" key="2">
    <source>
        <dbReference type="SAM" id="Phobius"/>
    </source>
</evidence>
<proteinExistence type="predicted"/>
<feature type="coiled-coil region" evidence="1">
    <location>
        <begin position="318"/>
        <end position="345"/>
    </location>
</feature>
<keyword evidence="5" id="KW-1185">Reference proteome</keyword>
<evidence type="ECO:0000313" key="4">
    <source>
        <dbReference type="EMBL" id="MBB6454662.1"/>
    </source>
</evidence>
<keyword evidence="1" id="KW-0175">Coiled coil</keyword>
<feature type="coiled-coil region" evidence="1">
    <location>
        <begin position="549"/>
        <end position="576"/>
    </location>
</feature>
<dbReference type="Gene3D" id="3.40.50.300">
    <property type="entry name" value="P-loop containing nucleotide triphosphate hydrolases"/>
    <property type="match status" value="2"/>
</dbReference>
<dbReference type="InterPro" id="IPR038734">
    <property type="entry name" value="YhaN_AAA"/>
</dbReference>
<keyword evidence="2" id="KW-0812">Transmembrane</keyword>
<accession>A0A841Q8Q9</accession>
<sequence length="985" mass="116874">MIIEKIHIYHFGKWKDTTFSLDPSLTVFNGPNESGKTSLKYFIQFILFNHSIKKQYEPKDGNVIGGRLFLSDGKYGQVIIERVANKRKGKALCLLQDGQQVGEEWLSHLLNGMDRHTFENIFTFDDRELQNIQHMNEDDLGRVLFGVGLSGSEKIASLEKDLTKQLGDLFKPKGKKPIINEHLQQMKEIQKKIDFYASQQNEYNQVKEQVHQLTLHIQHKKEEIYSKEKARLRIQKYFQVKEPIQQYYLLHSKVKEYRNLTSFPNEGLKRFQQIKELLLPVNSEWNKLQKKIESKESEICTLNDSSLPEHLYIELKEIDNLIQDMEGIQKELIEKKKELEQKELAHQYELDMLGVEQQGITFSNYTLSMLVEEKWKSLFKAQQQLSYEKEQIEEELFVLEQELSIIMDKINELKQSFITEEEYEKLKKKLQEHERTLMLVEHNQHKVNEHEQMLSTMLKRSNQLSKTILVICLVILFGAVFTSIITSQFMWSIFGGVAFLVGGSVFWMMNKNTKQLHKEMKRTQDNEHFLTNQLTTEKHDLLKKQVYEMELQIAEQKELEKRANELESSITIELQKMEKVARKRKEFDLHVQNERTKYPFLNDFDIEHWPSLYHRVNKLQNNEKIIIQLQERIKNLEIVRANVEEKAYVIAQKCKLHTSKNSDLVEELIGLKEKEDKCRQNLYRMEEEVDQLKQDSYDLKHKKEPYEQEQKELFELAFVNNEEEFLEKGKRVEEKQKLQVKMEEWLNHIHMVFHDKADEVINESLNWDELELSLTNIDKEIDHLNIELDKQRQSLADRKAEMKQLEDSEQLSDLRHQFAMMQSELKEQVKQWITLKAAESFLRKTKETYQREYLPEIINLATFYFQQLTKGKYTAIIPPKDKDGFQVRHNTMVNYEVHELSTGTIAQLYVSLRIALSEVMSDAFPVPFIIDDAFVHFDGQRKEEMISILRSIAKHKQIIYFTCKESEFKDVETCHIFLNEFVISS</sequence>
<dbReference type="InterPro" id="IPR027417">
    <property type="entry name" value="P-loop_NTPase"/>
</dbReference>
<keyword evidence="2" id="KW-0472">Membrane</keyword>
<feature type="coiled-coil region" evidence="1">
    <location>
        <begin position="774"/>
        <end position="808"/>
    </location>
</feature>
<dbReference type="EMBL" id="JACHGH010000011">
    <property type="protein sequence ID" value="MBB6454662.1"/>
    <property type="molecule type" value="Genomic_DNA"/>
</dbReference>
<dbReference type="RefSeq" id="WP_174497163.1">
    <property type="nucleotide sequence ID" value="NZ_CADDWK010000012.1"/>
</dbReference>
<feature type="coiled-coil region" evidence="1">
    <location>
        <begin position="382"/>
        <end position="443"/>
    </location>
</feature>
<feature type="transmembrane region" description="Helical" evidence="2">
    <location>
        <begin position="467"/>
        <end position="485"/>
    </location>
</feature>
<keyword evidence="2" id="KW-1133">Transmembrane helix</keyword>
<dbReference type="PANTHER" id="PTHR41259:SF1">
    <property type="entry name" value="DOUBLE-STRAND BREAK REPAIR RAD50 ATPASE, PUTATIVE-RELATED"/>
    <property type="match status" value="1"/>
</dbReference>